<sequence>MRAVSGHPALHERDGVVALLLRARDETGRPLPDRHVANELVTLLVAGYETTSAPLAWAVDAQTGARGTQRRRLTLRDYACVAFLATARM</sequence>
<reference evidence="1 2" key="1">
    <citation type="submission" date="2024-08" db="EMBL/GenBank/DDBJ databases">
        <title>Mycobacterium servetensis sp. nov., a novel rapid-growing mycobacterial species recovered from a human patient in Zaragoza, Spain.</title>
        <authorList>
            <person name="Tristancho-Baro A.I."/>
            <person name="Buenestado-Serrano S."/>
            <person name="Garcia De Viedma D."/>
            <person name="Milagro-Beamonte A."/>
            <person name="Burillo N."/>
            <person name="Sanz S."/>
            <person name="Lopez-Calleja A.I."/>
            <person name="Penas-Utrilla D."/>
            <person name="Guardingo M."/>
            <person name="Garcia M.J."/>
            <person name="Vinuelas-Bayon J."/>
        </authorList>
    </citation>
    <scope>NUCLEOTIDE SEQUENCE [LARGE SCALE GENOMIC DNA]</scope>
    <source>
        <strain evidence="2">HUMS_12744610</strain>
    </source>
</reference>
<dbReference type="SUPFAM" id="SSF48264">
    <property type="entry name" value="Cytochrome P450"/>
    <property type="match status" value="1"/>
</dbReference>
<dbReference type="Gene3D" id="1.10.630.10">
    <property type="entry name" value="Cytochrome P450"/>
    <property type="match status" value="1"/>
</dbReference>
<keyword evidence="2" id="KW-1185">Reference proteome</keyword>
<dbReference type="EMBL" id="JBGEDP010000001">
    <property type="protein sequence ID" value="MEY8016873.1"/>
    <property type="molecule type" value="Genomic_DNA"/>
</dbReference>
<evidence type="ECO:0000313" key="1">
    <source>
        <dbReference type="EMBL" id="MEY8016873.1"/>
    </source>
</evidence>
<evidence type="ECO:0000313" key="2">
    <source>
        <dbReference type="Proteomes" id="UP001564760"/>
    </source>
</evidence>
<dbReference type="Proteomes" id="UP001564760">
    <property type="component" value="Unassembled WGS sequence"/>
</dbReference>
<proteinExistence type="predicted"/>
<protein>
    <submittedName>
        <fullName evidence="1">Cytochrome P450</fullName>
    </submittedName>
</protein>
<dbReference type="RefSeq" id="WP_369739226.1">
    <property type="nucleotide sequence ID" value="NZ_JBGEDP010000001.1"/>
</dbReference>
<dbReference type="InterPro" id="IPR001128">
    <property type="entry name" value="Cyt_P450"/>
</dbReference>
<gene>
    <name evidence="1" type="ORF">AB8998_18650</name>
</gene>
<name>A0ABV4C7V8_9MYCO</name>
<comment type="caution">
    <text evidence="1">The sequence shown here is derived from an EMBL/GenBank/DDBJ whole genome shotgun (WGS) entry which is preliminary data.</text>
</comment>
<accession>A0ABV4C7V8</accession>
<dbReference type="Pfam" id="PF00067">
    <property type="entry name" value="p450"/>
    <property type="match status" value="1"/>
</dbReference>
<organism evidence="1 2">
    <name type="scientific">Mycobacterium servetii</name>
    <dbReference type="NCBI Taxonomy" id="3237418"/>
    <lineage>
        <taxon>Bacteria</taxon>
        <taxon>Bacillati</taxon>
        <taxon>Actinomycetota</taxon>
        <taxon>Actinomycetes</taxon>
        <taxon>Mycobacteriales</taxon>
        <taxon>Mycobacteriaceae</taxon>
        <taxon>Mycobacterium</taxon>
    </lineage>
</organism>
<dbReference type="InterPro" id="IPR036396">
    <property type="entry name" value="Cyt_P450_sf"/>
</dbReference>